<evidence type="ECO:0000313" key="2">
    <source>
        <dbReference type="Proteomes" id="UP000017836"/>
    </source>
</evidence>
<sequence>MGLNKLSLIDSRVFSVHLSVTGTLNERSVNLFVVLVEELPFQCFFDRCWTSLWLKEGAASMSNRFSTGPTNCTFSGGDFGVENANPHGSGDQRSWILSPFVDEKSLT</sequence>
<name>W1NDU4_AMBTC</name>
<reference evidence="2" key="1">
    <citation type="journal article" date="2013" name="Science">
        <title>The Amborella genome and the evolution of flowering plants.</title>
        <authorList>
            <consortium name="Amborella Genome Project"/>
        </authorList>
    </citation>
    <scope>NUCLEOTIDE SEQUENCE [LARGE SCALE GENOMIC DNA]</scope>
</reference>
<evidence type="ECO:0000313" key="1">
    <source>
        <dbReference type="EMBL" id="ERM93518.1"/>
    </source>
</evidence>
<dbReference type="HOGENOM" id="CLU_2213430_0_0_1"/>
<dbReference type="Proteomes" id="UP000017836">
    <property type="component" value="Unassembled WGS sequence"/>
</dbReference>
<dbReference type="AlphaFoldDB" id="W1NDU4"/>
<accession>W1NDU4</accession>
<dbReference type="Gramene" id="ERM93518">
    <property type="protein sequence ID" value="ERM93518"/>
    <property type="gene ID" value="AMTR_s00004p00049760"/>
</dbReference>
<protein>
    <submittedName>
        <fullName evidence="1">Uncharacterized protein</fullName>
    </submittedName>
</protein>
<dbReference type="EMBL" id="KI397628">
    <property type="protein sequence ID" value="ERM93518.1"/>
    <property type="molecule type" value="Genomic_DNA"/>
</dbReference>
<organism evidence="1 2">
    <name type="scientific">Amborella trichopoda</name>
    <dbReference type="NCBI Taxonomy" id="13333"/>
    <lineage>
        <taxon>Eukaryota</taxon>
        <taxon>Viridiplantae</taxon>
        <taxon>Streptophyta</taxon>
        <taxon>Embryophyta</taxon>
        <taxon>Tracheophyta</taxon>
        <taxon>Spermatophyta</taxon>
        <taxon>Magnoliopsida</taxon>
        <taxon>Amborellales</taxon>
        <taxon>Amborellaceae</taxon>
        <taxon>Amborella</taxon>
    </lineage>
</organism>
<keyword evidence="2" id="KW-1185">Reference proteome</keyword>
<gene>
    <name evidence="1" type="ORF">AMTR_s00004p00049760</name>
</gene>
<proteinExistence type="predicted"/>